<organism evidence="6 7">
    <name type="scientific">Rhizopus microsporus</name>
    <dbReference type="NCBI Taxonomy" id="58291"/>
    <lineage>
        <taxon>Eukaryota</taxon>
        <taxon>Fungi</taxon>
        <taxon>Fungi incertae sedis</taxon>
        <taxon>Mucoromycota</taxon>
        <taxon>Mucoromycotina</taxon>
        <taxon>Mucoromycetes</taxon>
        <taxon>Mucorales</taxon>
        <taxon>Mucorineae</taxon>
        <taxon>Rhizopodaceae</taxon>
        <taxon>Rhizopus</taxon>
    </lineage>
</organism>
<comment type="function">
    <text evidence="1">Required for replication-independent chromatin assembly and for the periodic repression of histone gene transcription during the cell cycle.</text>
</comment>
<dbReference type="PANTHER" id="PTHR13831:SF0">
    <property type="entry name" value="PROTEIN HIRA"/>
    <property type="match status" value="1"/>
</dbReference>
<dbReference type="AlphaFoldDB" id="A0A1X0SE59"/>
<evidence type="ECO:0000313" key="7">
    <source>
        <dbReference type="Proteomes" id="UP000242381"/>
    </source>
</evidence>
<dbReference type="EMBL" id="KV921265">
    <property type="protein sequence ID" value="ORE22586.1"/>
    <property type="molecule type" value="Genomic_DNA"/>
</dbReference>
<evidence type="ECO:0000256" key="5">
    <source>
        <dbReference type="SAM" id="MobiDB-lite"/>
    </source>
</evidence>
<dbReference type="Gene3D" id="2.130.10.10">
    <property type="entry name" value="YVTN repeat-like/Quinoprotein amine dehydrogenase"/>
    <property type="match status" value="2"/>
</dbReference>
<sequence>MIIFKPDWISHADKTQEAKGKKPCIYSIHVHPDGTRLATGGLDGKVRIWNTEPIYDEEAEKNPNCNKLLCTMTMHNGAVLCVRWSNHDGHYLASGSDNDNVIIVWEKDVNAKVSSIFDVQDLAWSKDNKYLASCGVDGHVIVWDGRTFEQIKKIDKHEGFVKGISWDPAGKYLASQSDDKMVKIWRTYDWGLETNIKNPFVNAPGTTLFRRLSIKCVAAIVSRDDWNADISLVGHKLPVEVTCFNPKMFYMSDDSEGSGPGEKSVSSICALGSQDRSISIWVTKFSKPICVAADIFDNNVYDLAWSPDGKCLFACSQDGTVACLQFEEELSDVVPESIVRERLERYGYGKDQTQLLETPIQLELEQTADTEPALPPRVADLMDGNASIGNQDTPMIEAPPLAPVPPNITNISSSTSQQPTILEQKVSITKDGKKRIQPISLNMRTSAMHSPSTVQAPSVQTQPMGHISEDSSKINQAVRK</sequence>
<dbReference type="InterPro" id="IPR019015">
    <property type="entry name" value="HIRA_B_motif"/>
</dbReference>
<dbReference type="SMART" id="SM00320">
    <property type="entry name" value="WD40"/>
    <property type="match status" value="6"/>
</dbReference>
<dbReference type="OMA" id="WIVENHR"/>
<name>A0A1X0SE59_RHIZD</name>
<dbReference type="GO" id="GO:0031491">
    <property type="term" value="F:nucleosome binding"/>
    <property type="evidence" value="ECO:0007669"/>
    <property type="project" value="TreeGrafter"/>
</dbReference>
<evidence type="ECO:0000256" key="3">
    <source>
        <dbReference type="ARBA" id="ARBA00022737"/>
    </source>
</evidence>
<keyword evidence="2 4" id="KW-0853">WD repeat</keyword>
<dbReference type="GO" id="GO:0000417">
    <property type="term" value="C:HIR complex"/>
    <property type="evidence" value="ECO:0007669"/>
    <property type="project" value="TreeGrafter"/>
</dbReference>
<dbReference type="PROSITE" id="PS00678">
    <property type="entry name" value="WD_REPEATS_1"/>
    <property type="match status" value="1"/>
</dbReference>
<dbReference type="PANTHER" id="PTHR13831">
    <property type="entry name" value="MEMBER OF THE HIR1 FAMILY OF WD-REPEAT PROTEINS"/>
    <property type="match status" value="1"/>
</dbReference>
<feature type="repeat" description="WD" evidence="4">
    <location>
        <begin position="119"/>
        <end position="153"/>
    </location>
</feature>
<reference evidence="6 7" key="1">
    <citation type="journal article" date="2016" name="Proc. Natl. Acad. Sci. U.S.A.">
        <title>Lipid metabolic changes in an early divergent fungus govern the establishment of a mutualistic symbiosis with endobacteria.</title>
        <authorList>
            <person name="Lastovetsky O.A."/>
            <person name="Gaspar M.L."/>
            <person name="Mondo S.J."/>
            <person name="LaButti K.M."/>
            <person name="Sandor L."/>
            <person name="Grigoriev I.V."/>
            <person name="Henry S.A."/>
            <person name="Pawlowska T.E."/>
        </authorList>
    </citation>
    <scope>NUCLEOTIDE SEQUENCE [LARGE SCALE GENOMIC DNA]</scope>
    <source>
        <strain evidence="6 7">ATCC 11559</strain>
    </source>
</reference>
<proteinExistence type="predicted"/>
<gene>
    <name evidence="6" type="ORF">BCV71DRAFT_240943</name>
</gene>
<dbReference type="PROSITE" id="PS50082">
    <property type="entry name" value="WD_REPEATS_2"/>
    <property type="match status" value="3"/>
</dbReference>
<protein>
    <submittedName>
        <fullName evidence="6">WD40 repeat-like protein</fullName>
    </submittedName>
</protein>
<dbReference type="GO" id="GO:0000785">
    <property type="term" value="C:chromatin"/>
    <property type="evidence" value="ECO:0007669"/>
    <property type="project" value="TreeGrafter"/>
</dbReference>
<dbReference type="PROSITE" id="PS50294">
    <property type="entry name" value="WD_REPEATS_REGION"/>
    <property type="match status" value="2"/>
</dbReference>
<keyword evidence="3" id="KW-0677">Repeat</keyword>
<feature type="compositionally biased region" description="Polar residues" evidence="5">
    <location>
        <begin position="443"/>
        <end position="463"/>
    </location>
</feature>
<evidence type="ECO:0000256" key="1">
    <source>
        <dbReference type="ARBA" id="ARBA00002677"/>
    </source>
</evidence>
<dbReference type="VEuPathDB" id="FungiDB:BCV72DRAFT_202553"/>
<dbReference type="InterPro" id="IPR036322">
    <property type="entry name" value="WD40_repeat_dom_sf"/>
</dbReference>
<accession>A0A1X0SE59</accession>
<dbReference type="InterPro" id="IPR015943">
    <property type="entry name" value="WD40/YVTN_repeat-like_dom_sf"/>
</dbReference>
<dbReference type="SUPFAM" id="SSF50978">
    <property type="entry name" value="WD40 repeat-like"/>
    <property type="match status" value="1"/>
</dbReference>
<dbReference type="InterPro" id="IPR031120">
    <property type="entry name" value="HIR1-like"/>
</dbReference>
<feature type="region of interest" description="Disordered" evidence="5">
    <location>
        <begin position="443"/>
        <end position="480"/>
    </location>
</feature>
<dbReference type="InterPro" id="IPR001680">
    <property type="entry name" value="WD40_rpt"/>
</dbReference>
<dbReference type="GO" id="GO:0006338">
    <property type="term" value="P:chromatin remodeling"/>
    <property type="evidence" value="ECO:0007669"/>
    <property type="project" value="TreeGrafter"/>
</dbReference>
<feature type="repeat" description="WD" evidence="4">
    <location>
        <begin position="154"/>
        <end position="185"/>
    </location>
</feature>
<dbReference type="Pfam" id="PF09453">
    <property type="entry name" value="HIRA_B"/>
    <property type="match status" value="1"/>
</dbReference>
<dbReference type="CDD" id="cd00200">
    <property type="entry name" value="WD40"/>
    <property type="match status" value="1"/>
</dbReference>
<evidence type="ECO:0000313" key="6">
    <source>
        <dbReference type="EMBL" id="ORE22586.1"/>
    </source>
</evidence>
<evidence type="ECO:0000256" key="2">
    <source>
        <dbReference type="ARBA" id="ARBA00022574"/>
    </source>
</evidence>
<dbReference type="InterPro" id="IPR019775">
    <property type="entry name" value="WD40_repeat_CS"/>
</dbReference>
<dbReference type="GO" id="GO:0005634">
    <property type="term" value="C:nucleus"/>
    <property type="evidence" value="ECO:0007669"/>
    <property type="project" value="InterPro"/>
</dbReference>
<evidence type="ECO:0000256" key="4">
    <source>
        <dbReference type="PROSITE-ProRule" id="PRU00221"/>
    </source>
</evidence>
<dbReference type="GO" id="GO:0006351">
    <property type="term" value="P:DNA-templated transcription"/>
    <property type="evidence" value="ECO:0007669"/>
    <property type="project" value="InterPro"/>
</dbReference>
<dbReference type="Proteomes" id="UP000242381">
    <property type="component" value="Unassembled WGS sequence"/>
</dbReference>
<dbReference type="Pfam" id="PF00400">
    <property type="entry name" value="WD40"/>
    <property type="match status" value="5"/>
</dbReference>
<feature type="repeat" description="WD" evidence="4">
    <location>
        <begin position="18"/>
        <end position="52"/>
    </location>
</feature>